<dbReference type="Pfam" id="PF02902">
    <property type="entry name" value="Peptidase_C48"/>
    <property type="match status" value="1"/>
</dbReference>
<evidence type="ECO:0000259" key="5">
    <source>
        <dbReference type="PROSITE" id="PS50600"/>
    </source>
</evidence>
<dbReference type="Proteomes" id="UP000030653">
    <property type="component" value="Unassembled WGS sequence"/>
</dbReference>
<dbReference type="SUPFAM" id="SSF54001">
    <property type="entry name" value="Cysteine proteinases"/>
    <property type="match status" value="1"/>
</dbReference>
<evidence type="ECO:0000256" key="4">
    <source>
        <dbReference type="SAM" id="Phobius"/>
    </source>
</evidence>
<gene>
    <name evidence="6" type="ORF">DACRYDRAFT_107331</name>
</gene>
<dbReference type="OrthoDB" id="2496817at2759"/>
<dbReference type="EMBL" id="JH795862">
    <property type="protein sequence ID" value="EJU02412.1"/>
    <property type="molecule type" value="Genomic_DNA"/>
</dbReference>
<accession>M5G965</accession>
<keyword evidence="4" id="KW-0812">Transmembrane</keyword>
<feature type="transmembrane region" description="Helical" evidence="4">
    <location>
        <begin position="37"/>
        <end position="61"/>
    </location>
</feature>
<feature type="transmembrane region" description="Helical" evidence="4">
    <location>
        <begin position="12"/>
        <end position="31"/>
    </location>
</feature>
<evidence type="ECO:0000313" key="7">
    <source>
        <dbReference type="Proteomes" id="UP000030653"/>
    </source>
</evidence>
<protein>
    <recommendedName>
        <fullName evidence="5">Ubiquitin-like protease family profile domain-containing protein</fullName>
    </recommendedName>
</protein>
<keyword evidence="7" id="KW-1185">Reference proteome</keyword>
<feature type="domain" description="Ubiquitin-like protease family profile" evidence="5">
    <location>
        <begin position="292"/>
        <end position="488"/>
    </location>
</feature>
<reference evidence="6 7" key="1">
    <citation type="journal article" date="2012" name="Science">
        <title>The Paleozoic origin of enzymatic lignin decomposition reconstructed from 31 fungal genomes.</title>
        <authorList>
            <person name="Floudas D."/>
            <person name="Binder M."/>
            <person name="Riley R."/>
            <person name="Barry K."/>
            <person name="Blanchette R.A."/>
            <person name="Henrissat B."/>
            <person name="Martinez A.T."/>
            <person name="Otillar R."/>
            <person name="Spatafora J.W."/>
            <person name="Yadav J.S."/>
            <person name="Aerts A."/>
            <person name="Benoit I."/>
            <person name="Boyd A."/>
            <person name="Carlson A."/>
            <person name="Copeland A."/>
            <person name="Coutinho P.M."/>
            <person name="de Vries R.P."/>
            <person name="Ferreira P."/>
            <person name="Findley K."/>
            <person name="Foster B."/>
            <person name="Gaskell J."/>
            <person name="Glotzer D."/>
            <person name="Gorecki P."/>
            <person name="Heitman J."/>
            <person name="Hesse C."/>
            <person name="Hori C."/>
            <person name="Igarashi K."/>
            <person name="Jurgens J.A."/>
            <person name="Kallen N."/>
            <person name="Kersten P."/>
            <person name="Kohler A."/>
            <person name="Kuees U."/>
            <person name="Kumar T.K.A."/>
            <person name="Kuo A."/>
            <person name="LaButti K."/>
            <person name="Larrondo L.F."/>
            <person name="Lindquist E."/>
            <person name="Ling A."/>
            <person name="Lombard V."/>
            <person name="Lucas S."/>
            <person name="Lundell T."/>
            <person name="Martin R."/>
            <person name="McLaughlin D.J."/>
            <person name="Morgenstern I."/>
            <person name="Morin E."/>
            <person name="Murat C."/>
            <person name="Nagy L.G."/>
            <person name="Nolan M."/>
            <person name="Ohm R.A."/>
            <person name="Patyshakuliyeva A."/>
            <person name="Rokas A."/>
            <person name="Ruiz-Duenas F.J."/>
            <person name="Sabat G."/>
            <person name="Salamov A."/>
            <person name="Samejima M."/>
            <person name="Schmutz J."/>
            <person name="Slot J.C."/>
            <person name="St John F."/>
            <person name="Stenlid J."/>
            <person name="Sun H."/>
            <person name="Sun S."/>
            <person name="Syed K."/>
            <person name="Tsang A."/>
            <person name="Wiebenga A."/>
            <person name="Young D."/>
            <person name="Pisabarro A."/>
            <person name="Eastwood D.C."/>
            <person name="Martin F."/>
            <person name="Cullen D."/>
            <person name="Grigoriev I.V."/>
            <person name="Hibbett D.S."/>
        </authorList>
    </citation>
    <scope>NUCLEOTIDE SEQUENCE [LARGE SCALE GENOMIC DNA]</scope>
    <source>
        <strain evidence="6 7">DJM-731 SS1</strain>
    </source>
</reference>
<dbReference type="RefSeq" id="XP_040629306.1">
    <property type="nucleotide sequence ID" value="XM_040768448.1"/>
</dbReference>
<dbReference type="GO" id="GO:0006508">
    <property type="term" value="P:proteolysis"/>
    <property type="evidence" value="ECO:0007669"/>
    <property type="project" value="UniProtKB-KW"/>
</dbReference>
<dbReference type="InterPro" id="IPR003653">
    <property type="entry name" value="Peptidase_C48_C"/>
</dbReference>
<evidence type="ECO:0000256" key="1">
    <source>
        <dbReference type="ARBA" id="ARBA00005234"/>
    </source>
</evidence>
<dbReference type="HOGENOM" id="CLU_510913_0_0_1"/>
<evidence type="ECO:0000256" key="2">
    <source>
        <dbReference type="ARBA" id="ARBA00022670"/>
    </source>
</evidence>
<keyword evidence="2" id="KW-0645">Protease</keyword>
<organism evidence="6 7">
    <name type="scientific">Dacryopinax primogenitus (strain DJM 731)</name>
    <name type="common">Brown rot fungus</name>
    <dbReference type="NCBI Taxonomy" id="1858805"/>
    <lineage>
        <taxon>Eukaryota</taxon>
        <taxon>Fungi</taxon>
        <taxon>Dikarya</taxon>
        <taxon>Basidiomycota</taxon>
        <taxon>Agaricomycotina</taxon>
        <taxon>Dacrymycetes</taxon>
        <taxon>Dacrymycetales</taxon>
        <taxon>Dacrymycetaceae</taxon>
        <taxon>Dacryopinax</taxon>
    </lineage>
</organism>
<dbReference type="InterPro" id="IPR038765">
    <property type="entry name" value="Papain-like_cys_pep_sf"/>
</dbReference>
<evidence type="ECO:0000313" key="6">
    <source>
        <dbReference type="EMBL" id="EJU02412.1"/>
    </source>
</evidence>
<dbReference type="GeneID" id="63683510"/>
<feature type="transmembrane region" description="Helical" evidence="4">
    <location>
        <begin position="68"/>
        <end position="88"/>
    </location>
</feature>
<dbReference type="PROSITE" id="PS50600">
    <property type="entry name" value="ULP_PROTEASE"/>
    <property type="match status" value="1"/>
</dbReference>
<evidence type="ECO:0000256" key="3">
    <source>
        <dbReference type="ARBA" id="ARBA00022801"/>
    </source>
</evidence>
<keyword evidence="4" id="KW-1133">Transmembrane helix</keyword>
<proteinExistence type="inferred from homology"/>
<keyword evidence="3" id="KW-0378">Hydrolase</keyword>
<dbReference type="AlphaFoldDB" id="M5G965"/>
<dbReference type="Gene3D" id="3.40.395.10">
    <property type="entry name" value="Adenoviral Proteinase, Chain A"/>
    <property type="match status" value="1"/>
</dbReference>
<dbReference type="GO" id="GO:0008234">
    <property type="term" value="F:cysteine-type peptidase activity"/>
    <property type="evidence" value="ECO:0007669"/>
    <property type="project" value="InterPro"/>
</dbReference>
<sequence>MTMRSGNTDAVNLVIALAHLVNLIIALAHLVNVVITLALALLAVVIPTILALHLLVITIVLGLLVNTIVLALILLVIIAALARLSVLATPPLKAVMNAHLDCTSRHAANKQDDFGATHAHNIIKMEHMAPILLQTPPTLDHLLLLADIDLGPPPQYAEEEQAVVEDVKMGNAKDEDNDTYERRYSTPPPTVPVVKQGWSKLSDYVDPPLPCQVPMSEPPVPMQMPAPETFSPPAPVVELSVANQAAASLEFEKGTAQQLGRGDLWHPQLPYSMGRQKPLPNNKIWITKVFQIEIEKSDIAILAKCYQWLNRFLLSQLCQLFAAWWPNQNCYNDLHSKPDEEMYVFSSQLGPQLQQAEKAYAKGEAYAINNWGMKWVANWVSSAVSEYMTAQVRMQWLFPMHINNNHWILIHVDWLRKFITMYNLLRMASWCDHIVSTQCVVERIWEVAVEKSKPFPGWEGWKGHHAEVLLQTNGSDCSLFIAAHTFAIAQGYTHSTMIMADMVKWHKWLLQHLESLPDAPALKKLRGRSLLLS</sequence>
<name>M5G965_DACPD</name>
<dbReference type="GO" id="GO:0019783">
    <property type="term" value="F:ubiquitin-like protein peptidase activity"/>
    <property type="evidence" value="ECO:0007669"/>
    <property type="project" value="UniProtKB-ARBA"/>
</dbReference>
<keyword evidence="4" id="KW-0472">Membrane</keyword>
<comment type="similarity">
    <text evidence="1">Belongs to the peptidase C48 family.</text>
</comment>